<evidence type="ECO:0000256" key="8">
    <source>
        <dbReference type="RuleBase" id="RU362109"/>
    </source>
</evidence>
<comment type="pathway">
    <text evidence="2">Protein modification; protein ubiquitination.</text>
</comment>
<dbReference type="GO" id="GO:0006511">
    <property type="term" value="P:ubiquitin-dependent protein catabolic process"/>
    <property type="evidence" value="ECO:0000318"/>
    <property type="project" value="GO_Central"/>
</dbReference>
<comment type="similarity">
    <text evidence="8">Belongs to the ubiquitin-conjugating enzyme family.</text>
</comment>
<protein>
    <recommendedName>
        <fullName evidence="10">UBC core domain-containing protein</fullName>
    </recommendedName>
</protein>
<evidence type="ECO:0000256" key="5">
    <source>
        <dbReference type="ARBA" id="ARBA00022786"/>
    </source>
</evidence>
<dbReference type="Gramene" id="KRG89662">
    <property type="protein sequence ID" value="KRG89662"/>
    <property type="gene ID" value="GLYMA_20G038400"/>
</dbReference>
<dbReference type="PROSITE" id="PS50127">
    <property type="entry name" value="UBC_2"/>
    <property type="match status" value="1"/>
</dbReference>
<dbReference type="SMR" id="K7N197"/>
<dbReference type="GO" id="GO:0061631">
    <property type="term" value="F:ubiquitin conjugating enzyme activity"/>
    <property type="evidence" value="ECO:0007669"/>
    <property type="project" value="UniProtKB-EC"/>
</dbReference>
<feature type="active site" description="Glycyl thioester intermediate" evidence="7">
    <location>
        <position position="145"/>
    </location>
</feature>
<dbReference type="Gene3D" id="3.10.110.10">
    <property type="entry name" value="Ubiquitin Conjugating Enzyme"/>
    <property type="match status" value="1"/>
</dbReference>
<dbReference type="STRING" id="3847.K7N197"/>
<dbReference type="PANTHER" id="PTHR24068">
    <property type="entry name" value="UBIQUITIN-CONJUGATING ENZYME E2"/>
    <property type="match status" value="1"/>
</dbReference>
<keyword evidence="4 8" id="KW-0547">Nucleotide-binding</keyword>
<dbReference type="InterPro" id="IPR023313">
    <property type="entry name" value="UBQ-conjugating_AS"/>
</dbReference>
<name>K7N197_SOYBN</name>
<dbReference type="GO" id="GO:0005634">
    <property type="term" value="C:nucleus"/>
    <property type="evidence" value="ECO:0000318"/>
    <property type="project" value="GO_Central"/>
</dbReference>
<evidence type="ECO:0000256" key="3">
    <source>
        <dbReference type="ARBA" id="ARBA00022679"/>
    </source>
</evidence>
<evidence type="ECO:0000256" key="7">
    <source>
        <dbReference type="PROSITE-ProRule" id="PRU10133"/>
    </source>
</evidence>
<feature type="domain" description="UBC core" evidence="10">
    <location>
        <begin position="61"/>
        <end position="167"/>
    </location>
</feature>
<dbReference type="GO" id="GO:0005524">
    <property type="term" value="F:ATP binding"/>
    <property type="evidence" value="ECO:0007669"/>
    <property type="project" value="UniProtKB-UniRule"/>
</dbReference>
<reference evidence="12" key="2">
    <citation type="submission" date="2018-02" db="UniProtKB">
        <authorList>
            <consortium name="EnsemblPlants"/>
        </authorList>
    </citation>
    <scope>IDENTIFICATION</scope>
    <source>
        <strain evidence="12">Williams 82</strain>
    </source>
</reference>
<keyword evidence="9" id="KW-0812">Transmembrane</keyword>
<proteinExistence type="inferred from homology"/>
<dbReference type="SUPFAM" id="SSF54495">
    <property type="entry name" value="UBC-like"/>
    <property type="match status" value="1"/>
</dbReference>
<keyword evidence="3" id="KW-0808">Transferase</keyword>
<dbReference type="GO" id="GO:0000209">
    <property type="term" value="P:protein polyubiquitination"/>
    <property type="evidence" value="ECO:0000318"/>
    <property type="project" value="GO_Central"/>
</dbReference>
<dbReference type="EMBL" id="CM000853">
    <property type="protein sequence ID" value="KRG89662.1"/>
    <property type="molecule type" value="Genomic_DNA"/>
</dbReference>
<evidence type="ECO:0000256" key="4">
    <source>
        <dbReference type="ARBA" id="ARBA00022741"/>
    </source>
</evidence>
<dbReference type="HOGENOM" id="CLU_1597393_0_0_1"/>
<dbReference type="Proteomes" id="UP000008827">
    <property type="component" value="Chromosome 20"/>
</dbReference>
<reference evidence="11 12" key="1">
    <citation type="journal article" date="2010" name="Nature">
        <title>Genome sequence of the palaeopolyploid soybean.</title>
        <authorList>
            <person name="Schmutz J."/>
            <person name="Cannon S.B."/>
            <person name="Schlueter J."/>
            <person name="Ma J."/>
            <person name="Mitros T."/>
            <person name="Nelson W."/>
            <person name="Hyten D.L."/>
            <person name="Song Q."/>
            <person name="Thelen J.J."/>
            <person name="Cheng J."/>
            <person name="Xu D."/>
            <person name="Hellsten U."/>
            <person name="May G.D."/>
            <person name="Yu Y."/>
            <person name="Sakurai T."/>
            <person name="Umezawa T."/>
            <person name="Bhattacharyya M.K."/>
            <person name="Sandhu D."/>
            <person name="Valliyodan B."/>
            <person name="Lindquist E."/>
            <person name="Peto M."/>
            <person name="Grant D."/>
            <person name="Shu S."/>
            <person name="Goodstein D."/>
            <person name="Barry K."/>
            <person name="Futrell-Griggs M."/>
            <person name="Abernathy B."/>
            <person name="Du J."/>
            <person name="Tian Z."/>
            <person name="Zhu L."/>
            <person name="Gill N."/>
            <person name="Joshi T."/>
            <person name="Libault M."/>
            <person name="Sethuraman A."/>
            <person name="Zhang X.-C."/>
            <person name="Shinozaki K."/>
            <person name="Nguyen H.T."/>
            <person name="Wing R.A."/>
            <person name="Cregan P."/>
            <person name="Specht J."/>
            <person name="Grimwood J."/>
            <person name="Rokhsar D."/>
            <person name="Stacey G."/>
            <person name="Shoemaker R.C."/>
            <person name="Jackson S.A."/>
        </authorList>
    </citation>
    <scope>NUCLEOTIDE SEQUENCE</scope>
    <source>
        <strain evidence="12">cv. Williams 82</strain>
        <tissue evidence="11">Callus</tissue>
    </source>
</reference>
<dbReference type="EnsemblPlants" id="KRG89662">
    <property type="protein sequence ID" value="KRG89662"/>
    <property type="gene ID" value="GLYMA_20G038400"/>
</dbReference>
<dbReference type="AlphaFoldDB" id="K7N197"/>
<evidence type="ECO:0000256" key="1">
    <source>
        <dbReference type="ARBA" id="ARBA00000485"/>
    </source>
</evidence>
<accession>K7N197</accession>
<keyword evidence="13" id="KW-1185">Reference proteome</keyword>
<evidence type="ECO:0000256" key="6">
    <source>
        <dbReference type="ARBA" id="ARBA00022840"/>
    </source>
</evidence>
<evidence type="ECO:0000259" key="10">
    <source>
        <dbReference type="PROSITE" id="PS50127"/>
    </source>
</evidence>
<dbReference type="FunFam" id="3.10.110.10:FF:000101">
    <property type="entry name" value="Ubiquitin-conjugating enzyme E2 D2"/>
    <property type="match status" value="1"/>
</dbReference>
<dbReference type="eggNOG" id="KOG0417">
    <property type="taxonomic scope" value="Eukaryota"/>
</dbReference>
<keyword evidence="6 8" id="KW-0067">ATP-binding</keyword>
<keyword evidence="5 8" id="KW-0833">Ubl conjugation pathway</keyword>
<evidence type="ECO:0000313" key="11">
    <source>
        <dbReference type="EMBL" id="KRG89662.1"/>
    </source>
</evidence>
<dbReference type="InterPro" id="IPR016135">
    <property type="entry name" value="UBQ-conjugating_enzyme/RWD"/>
</dbReference>
<evidence type="ECO:0000256" key="9">
    <source>
        <dbReference type="SAM" id="Phobius"/>
    </source>
</evidence>
<keyword evidence="9" id="KW-0472">Membrane</keyword>
<gene>
    <name evidence="11" type="ORF">GLYMA_20G038400</name>
</gene>
<dbReference type="Pfam" id="PF00179">
    <property type="entry name" value="UQ_con"/>
    <property type="match status" value="1"/>
</dbReference>
<keyword evidence="9" id="KW-1133">Transmembrane helix</keyword>
<organism evidence="11">
    <name type="scientific">Glycine max</name>
    <name type="common">Soybean</name>
    <name type="synonym">Glycine hispida</name>
    <dbReference type="NCBI Taxonomy" id="3847"/>
    <lineage>
        <taxon>Eukaryota</taxon>
        <taxon>Viridiplantae</taxon>
        <taxon>Streptophyta</taxon>
        <taxon>Embryophyta</taxon>
        <taxon>Tracheophyta</taxon>
        <taxon>Spermatophyta</taxon>
        <taxon>Magnoliopsida</taxon>
        <taxon>eudicotyledons</taxon>
        <taxon>Gunneridae</taxon>
        <taxon>Pentapetalae</taxon>
        <taxon>rosids</taxon>
        <taxon>fabids</taxon>
        <taxon>Fabales</taxon>
        <taxon>Fabaceae</taxon>
        <taxon>Papilionoideae</taxon>
        <taxon>50 kb inversion clade</taxon>
        <taxon>NPAAA clade</taxon>
        <taxon>indigoferoid/millettioid clade</taxon>
        <taxon>Phaseoleae</taxon>
        <taxon>Glycine</taxon>
        <taxon>Glycine subgen. Soja</taxon>
    </lineage>
</organism>
<feature type="transmembrane region" description="Helical" evidence="9">
    <location>
        <begin position="44"/>
        <end position="61"/>
    </location>
</feature>
<dbReference type="InParanoid" id="K7N197"/>
<dbReference type="SMART" id="SM00212">
    <property type="entry name" value="UBCc"/>
    <property type="match status" value="1"/>
</dbReference>
<dbReference type="InterPro" id="IPR000608">
    <property type="entry name" value="UBC"/>
</dbReference>
<comment type="catalytic activity">
    <reaction evidence="1">
        <text>S-ubiquitinyl-[E1 ubiquitin-activating enzyme]-L-cysteine + [E2 ubiquitin-conjugating enzyme]-L-cysteine = [E1 ubiquitin-activating enzyme]-L-cysteine + S-ubiquitinyl-[E2 ubiquitin-conjugating enzyme]-L-cysteine.</text>
        <dbReference type="EC" id="2.3.2.23"/>
    </reaction>
</comment>
<evidence type="ECO:0000313" key="13">
    <source>
        <dbReference type="Proteomes" id="UP000008827"/>
    </source>
</evidence>
<evidence type="ECO:0000256" key="2">
    <source>
        <dbReference type="ARBA" id="ARBA00004906"/>
    </source>
</evidence>
<dbReference type="PROSITE" id="PS00183">
    <property type="entry name" value="UBC_1"/>
    <property type="match status" value="1"/>
</dbReference>
<evidence type="ECO:0000313" key="12">
    <source>
        <dbReference type="EnsemblPlants" id="KRG89662"/>
    </source>
</evidence>
<sequence length="167" mass="18875">MASFRNAAINIVERGRKEGKEGEWIDSSTAPDIYKSSFPSPKSLILFQSFFFFTFLSRSIIQNKKKKKELKDLQKDPPTSCSAGPVAEDMFHWPTTIMGPPDSPYARGVFLVTIHFPPDYPFKPTKVAFRTNVFHPNINSNGSICLDILKEQWSPALTISKQQNDMG</sequence>
<reference evidence="11" key="3">
    <citation type="submission" date="2018-07" db="EMBL/GenBank/DDBJ databases">
        <title>WGS assembly of Glycine max.</title>
        <authorList>
            <person name="Schmutz J."/>
            <person name="Cannon S."/>
            <person name="Schlueter J."/>
            <person name="Ma J."/>
            <person name="Mitros T."/>
            <person name="Nelson W."/>
            <person name="Hyten D."/>
            <person name="Song Q."/>
            <person name="Thelen J."/>
            <person name="Cheng J."/>
            <person name="Xu D."/>
            <person name="Hellsten U."/>
            <person name="May G."/>
            <person name="Yu Y."/>
            <person name="Sakurai T."/>
            <person name="Umezawa T."/>
            <person name="Bhattacharyya M."/>
            <person name="Sandhu D."/>
            <person name="Valliyodan B."/>
            <person name="Lindquist E."/>
            <person name="Peto M."/>
            <person name="Grant D."/>
            <person name="Shu S."/>
            <person name="Goodstein D."/>
            <person name="Barry K."/>
            <person name="Futrell-Griggs M."/>
            <person name="Abernathy B."/>
            <person name="Du J."/>
            <person name="Tian Z."/>
            <person name="Zhu L."/>
            <person name="Gill N."/>
            <person name="Joshi T."/>
            <person name="Libault M."/>
            <person name="Sethuraman A."/>
            <person name="Zhang X."/>
            <person name="Shinozaki K."/>
            <person name="Nguyen H."/>
            <person name="Wing R."/>
            <person name="Cregan P."/>
            <person name="Specht J."/>
            <person name="Grimwood J."/>
            <person name="Rokhsar D."/>
            <person name="Stacey G."/>
            <person name="Shoemaker R."/>
            <person name="Jackson S."/>
        </authorList>
    </citation>
    <scope>NUCLEOTIDE SEQUENCE</scope>
    <source>
        <tissue evidence="11">Callus</tissue>
    </source>
</reference>
<dbReference type="PaxDb" id="3847-GLYMA20G05275.1"/>